<comment type="subcellular location">
    <subcellularLocation>
        <location evidence="1">Membrane</location>
        <topology evidence="1">Multi-pass membrane protein</topology>
    </subcellularLocation>
</comment>
<organism evidence="7 8">
    <name type="scientific">Tengunoibacter tsumagoiensis</name>
    <dbReference type="NCBI Taxonomy" id="2014871"/>
    <lineage>
        <taxon>Bacteria</taxon>
        <taxon>Bacillati</taxon>
        <taxon>Chloroflexota</taxon>
        <taxon>Ktedonobacteria</taxon>
        <taxon>Ktedonobacterales</taxon>
        <taxon>Dictyobacteraceae</taxon>
        <taxon>Tengunoibacter</taxon>
    </lineage>
</organism>
<dbReference type="EMBL" id="BIFR01000002">
    <property type="protein sequence ID" value="GCE15934.1"/>
    <property type="molecule type" value="Genomic_DNA"/>
</dbReference>
<name>A0A402A9S7_9CHLR</name>
<evidence type="ECO:0000256" key="5">
    <source>
        <dbReference type="SAM" id="Phobius"/>
    </source>
</evidence>
<sequence>MQNELAQPQQHTRSTLIASYWKVITHPGSQTFRTEKLNARWGSIWLQLLFLSIISTVLFVISSFITPPQVSAVAGMNAETAKSVTIITSAIVTFIVTPISFLVSSAILFGLAKAFKGTGSYLQQTYALVLIGVPMVLLSSLLQLIPATTNWLPYLPHLYSLVLVFFALKGIHDLTSGKALTIILLPLGLLLLLAILISVVVILILPH</sequence>
<dbReference type="Proteomes" id="UP000287352">
    <property type="component" value="Unassembled WGS sequence"/>
</dbReference>
<proteinExistence type="predicted"/>
<evidence type="ECO:0000313" key="8">
    <source>
        <dbReference type="Proteomes" id="UP000287352"/>
    </source>
</evidence>
<protein>
    <recommendedName>
        <fullName evidence="6">Yip1 domain-containing protein</fullName>
    </recommendedName>
</protein>
<evidence type="ECO:0000259" key="6">
    <source>
        <dbReference type="Pfam" id="PF04893"/>
    </source>
</evidence>
<dbReference type="InterPro" id="IPR006977">
    <property type="entry name" value="Yip1_dom"/>
</dbReference>
<reference evidence="8" key="1">
    <citation type="submission" date="2018-12" db="EMBL/GenBank/DDBJ databases">
        <title>Tengunoibacter tsumagoiensis gen. nov., sp. nov., Dictyobacter kobayashii sp. nov., D. alpinus sp. nov., and D. joshuensis sp. nov. and description of Dictyobacteraceae fam. nov. within the order Ktedonobacterales isolated from Tengu-no-mugimeshi.</title>
        <authorList>
            <person name="Wang C.M."/>
            <person name="Zheng Y."/>
            <person name="Sakai Y."/>
            <person name="Toyoda A."/>
            <person name="Minakuchi Y."/>
            <person name="Abe K."/>
            <person name="Yokota A."/>
            <person name="Yabe S."/>
        </authorList>
    </citation>
    <scope>NUCLEOTIDE SEQUENCE [LARGE SCALE GENOMIC DNA]</scope>
    <source>
        <strain evidence="8">Uno3</strain>
    </source>
</reference>
<dbReference type="AlphaFoldDB" id="A0A402A9S7"/>
<keyword evidence="8" id="KW-1185">Reference proteome</keyword>
<dbReference type="OrthoDB" id="165652at2"/>
<evidence type="ECO:0000256" key="3">
    <source>
        <dbReference type="ARBA" id="ARBA00022989"/>
    </source>
</evidence>
<evidence type="ECO:0000256" key="1">
    <source>
        <dbReference type="ARBA" id="ARBA00004141"/>
    </source>
</evidence>
<evidence type="ECO:0000256" key="2">
    <source>
        <dbReference type="ARBA" id="ARBA00022692"/>
    </source>
</evidence>
<evidence type="ECO:0000256" key="4">
    <source>
        <dbReference type="ARBA" id="ARBA00023136"/>
    </source>
</evidence>
<evidence type="ECO:0000313" key="7">
    <source>
        <dbReference type="EMBL" id="GCE15934.1"/>
    </source>
</evidence>
<feature type="transmembrane region" description="Helical" evidence="5">
    <location>
        <begin position="151"/>
        <end position="168"/>
    </location>
</feature>
<feature type="transmembrane region" description="Helical" evidence="5">
    <location>
        <begin position="124"/>
        <end position="145"/>
    </location>
</feature>
<dbReference type="GO" id="GO:0016020">
    <property type="term" value="C:membrane"/>
    <property type="evidence" value="ECO:0007669"/>
    <property type="project" value="UniProtKB-SubCell"/>
</dbReference>
<feature type="transmembrane region" description="Helical" evidence="5">
    <location>
        <begin position="44"/>
        <end position="66"/>
    </location>
</feature>
<feature type="domain" description="Yip1" evidence="6">
    <location>
        <begin position="21"/>
        <end position="196"/>
    </location>
</feature>
<feature type="transmembrane region" description="Helical" evidence="5">
    <location>
        <begin position="180"/>
        <end position="205"/>
    </location>
</feature>
<feature type="transmembrane region" description="Helical" evidence="5">
    <location>
        <begin position="86"/>
        <end position="112"/>
    </location>
</feature>
<comment type="caution">
    <text evidence="7">The sequence shown here is derived from an EMBL/GenBank/DDBJ whole genome shotgun (WGS) entry which is preliminary data.</text>
</comment>
<keyword evidence="3 5" id="KW-1133">Transmembrane helix</keyword>
<keyword evidence="4 5" id="KW-0472">Membrane</keyword>
<accession>A0A402A9S7</accession>
<dbReference type="RefSeq" id="WP_126583334.1">
    <property type="nucleotide sequence ID" value="NZ_BIFR01000002.1"/>
</dbReference>
<gene>
    <name evidence="7" type="ORF">KTT_57930</name>
</gene>
<keyword evidence="2 5" id="KW-0812">Transmembrane</keyword>
<dbReference type="Pfam" id="PF04893">
    <property type="entry name" value="Yip1"/>
    <property type="match status" value="1"/>
</dbReference>